<sequence length="238" mass="26395">MALANAKASAESGLPAPRFRRGLPPSPELYPTAWEVPPLRNIHWGLLDISTLQGKVLWVINVASEDDESDAKYAHMVRMHDTYHPAGLEILAFPCNWYGQKEPGDNEDIAAHVKEKYGVRFHMMSKGDIEENPLFGMGLDAFPVPPEVVWNFHGSFLFNREGMCVARFGLTEGEEAVEAAIKELVERKAGTGSRLLTPEKAKVPGSEEEIGSTTVTVIEEEDDTVPSTEDDWGEEDEE</sequence>
<name>A0ACC3BVW9_PYRYE</name>
<organism evidence="1 2">
    <name type="scientific">Pyropia yezoensis</name>
    <name type="common">Susabi-nori</name>
    <name type="synonym">Porphyra yezoensis</name>
    <dbReference type="NCBI Taxonomy" id="2788"/>
    <lineage>
        <taxon>Eukaryota</taxon>
        <taxon>Rhodophyta</taxon>
        <taxon>Bangiophyceae</taxon>
        <taxon>Bangiales</taxon>
        <taxon>Bangiaceae</taxon>
        <taxon>Pyropia</taxon>
    </lineage>
</organism>
<gene>
    <name evidence="1" type="ORF">I4F81_004468</name>
</gene>
<accession>A0ACC3BVW9</accession>
<proteinExistence type="predicted"/>
<comment type="caution">
    <text evidence="1">The sequence shown here is derived from an EMBL/GenBank/DDBJ whole genome shotgun (WGS) entry which is preliminary data.</text>
</comment>
<dbReference type="EMBL" id="CM020618">
    <property type="protein sequence ID" value="KAK1861890.1"/>
    <property type="molecule type" value="Genomic_DNA"/>
</dbReference>
<keyword evidence="2" id="KW-1185">Reference proteome</keyword>
<protein>
    <submittedName>
        <fullName evidence="1">Uncharacterized protein</fullName>
    </submittedName>
</protein>
<evidence type="ECO:0000313" key="1">
    <source>
        <dbReference type="EMBL" id="KAK1861890.1"/>
    </source>
</evidence>
<dbReference type="Proteomes" id="UP000798662">
    <property type="component" value="Chromosome 1"/>
</dbReference>
<reference evidence="1" key="1">
    <citation type="submission" date="2019-11" db="EMBL/GenBank/DDBJ databases">
        <title>Nori genome reveals adaptations in red seaweeds to the harsh intertidal environment.</title>
        <authorList>
            <person name="Wang D."/>
            <person name="Mao Y."/>
        </authorList>
    </citation>
    <scope>NUCLEOTIDE SEQUENCE</scope>
    <source>
        <tissue evidence="1">Gametophyte</tissue>
    </source>
</reference>
<evidence type="ECO:0000313" key="2">
    <source>
        <dbReference type="Proteomes" id="UP000798662"/>
    </source>
</evidence>